<proteinExistence type="predicted"/>
<evidence type="ECO:0000313" key="2">
    <source>
        <dbReference type="Proteomes" id="UP000541444"/>
    </source>
</evidence>
<gene>
    <name evidence="1" type="ORF">GIB67_021462</name>
</gene>
<protein>
    <submittedName>
        <fullName evidence="1">Uncharacterized protein</fullName>
    </submittedName>
</protein>
<dbReference type="Proteomes" id="UP000541444">
    <property type="component" value="Unassembled WGS sequence"/>
</dbReference>
<name>A0A7J7L9J6_9MAGN</name>
<comment type="caution">
    <text evidence="1">The sequence shown here is derived from an EMBL/GenBank/DDBJ whole genome shotgun (WGS) entry which is preliminary data.</text>
</comment>
<dbReference type="EMBL" id="JACGCM010002501">
    <property type="protein sequence ID" value="KAF6139252.1"/>
    <property type="molecule type" value="Genomic_DNA"/>
</dbReference>
<organism evidence="1 2">
    <name type="scientific">Kingdonia uniflora</name>
    <dbReference type="NCBI Taxonomy" id="39325"/>
    <lineage>
        <taxon>Eukaryota</taxon>
        <taxon>Viridiplantae</taxon>
        <taxon>Streptophyta</taxon>
        <taxon>Embryophyta</taxon>
        <taxon>Tracheophyta</taxon>
        <taxon>Spermatophyta</taxon>
        <taxon>Magnoliopsida</taxon>
        <taxon>Ranunculales</taxon>
        <taxon>Circaeasteraceae</taxon>
        <taxon>Kingdonia</taxon>
    </lineage>
</organism>
<sequence length="58" mass="6703">AVSGKKELTPVQQEREVVIARGVGRTLFKEYFDLPRDTTSVWDVSLRIRSPQEVERTK</sequence>
<feature type="non-terminal residue" evidence="1">
    <location>
        <position position="58"/>
    </location>
</feature>
<keyword evidence="2" id="KW-1185">Reference proteome</keyword>
<reference evidence="1 2" key="1">
    <citation type="journal article" date="2020" name="IScience">
        <title>Genome Sequencing of the Endangered Kingdonia uniflora (Circaeasteraceae, Ranunculales) Reveals Potential Mechanisms of Evolutionary Specialization.</title>
        <authorList>
            <person name="Sun Y."/>
            <person name="Deng T."/>
            <person name="Zhang A."/>
            <person name="Moore M.J."/>
            <person name="Landis J.B."/>
            <person name="Lin N."/>
            <person name="Zhang H."/>
            <person name="Zhang X."/>
            <person name="Huang J."/>
            <person name="Zhang X."/>
            <person name="Sun H."/>
            <person name="Wang H."/>
        </authorList>
    </citation>
    <scope>NUCLEOTIDE SEQUENCE [LARGE SCALE GENOMIC DNA]</scope>
    <source>
        <strain evidence="1">TB1705</strain>
        <tissue evidence="1">Leaf</tissue>
    </source>
</reference>
<accession>A0A7J7L9J6</accession>
<dbReference type="AlphaFoldDB" id="A0A7J7L9J6"/>
<evidence type="ECO:0000313" key="1">
    <source>
        <dbReference type="EMBL" id="KAF6139252.1"/>
    </source>
</evidence>